<accession>W0RSY0</accession>
<dbReference type="CDD" id="cd02027">
    <property type="entry name" value="APSK"/>
    <property type="match status" value="1"/>
</dbReference>
<dbReference type="HOGENOM" id="CLU_046932_2_1_0"/>
<dbReference type="GO" id="GO:0004781">
    <property type="term" value="F:sulfate adenylyltransferase (ATP) activity"/>
    <property type="evidence" value="ECO:0007669"/>
    <property type="project" value="TreeGrafter"/>
</dbReference>
<geneLocation type="plasmid" evidence="11 12">
    <name>2</name>
</geneLocation>
<keyword evidence="8" id="KW-0472">Membrane</keyword>
<keyword evidence="6 7" id="KW-0418">Kinase</keyword>
<dbReference type="InParanoid" id="W0RSY0"/>
<evidence type="ECO:0000313" key="11">
    <source>
        <dbReference type="EMBL" id="AHG93582.1"/>
    </source>
</evidence>
<evidence type="ECO:0000256" key="1">
    <source>
        <dbReference type="ARBA" id="ARBA00001823"/>
    </source>
</evidence>
<dbReference type="GO" id="GO:0005524">
    <property type="term" value="F:ATP binding"/>
    <property type="evidence" value="ECO:0007669"/>
    <property type="project" value="UniProtKB-UniRule"/>
</dbReference>
<evidence type="ECO:0000256" key="6">
    <source>
        <dbReference type="HAMAP-Rule" id="MF_00065"/>
    </source>
</evidence>
<feature type="binding site" evidence="6">
    <location>
        <begin position="79"/>
        <end position="86"/>
    </location>
    <ligand>
        <name>ATP</name>
        <dbReference type="ChEBI" id="CHEBI:30616"/>
    </ligand>
</feature>
<dbReference type="GO" id="GO:0019379">
    <property type="term" value="P:sulfate assimilation, phosphoadenylyl sulfate reduction by phosphoadenylyl-sulfate reductase (thioredoxin)"/>
    <property type="evidence" value="ECO:0007669"/>
    <property type="project" value="TreeGrafter"/>
</dbReference>
<evidence type="ECO:0000256" key="3">
    <source>
        <dbReference type="ARBA" id="ARBA00022679"/>
    </source>
</evidence>
<name>W0RSY0_9BACT</name>
<organism evidence="11 12">
    <name type="scientific">Gemmatirosa kalamazoonensis</name>
    <dbReference type="NCBI Taxonomy" id="861299"/>
    <lineage>
        <taxon>Bacteria</taxon>
        <taxon>Pseudomonadati</taxon>
        <taxon>Gemmatimonadota</taxon>
        <taxon>Gemmatimonadia</taxon>
        <taxon>Gemmatimonadales</taxon>
        <taxon>Gemmatimonadaceae</taxon>
        <taxon>Gemmatirosa</taxon>
    </lineage>
</organism>
<dbReference type="PANTHER" id="PTHR42700">
    <property type="entry name" value="SULFATE ADENYLYLTRANSFERASE"/>
    <property type="match status" value="1"/>
</dbReference>
<dbReference type="GO" id="GO:0070814">
    <property type="term" value="P:hydrogen sulfide biosynthetic process"/>
    <property type="evidence" value="ECO:0007669"/>
    <property type="project" value="UniProtKB-UniRule"/>
</dbReference>
<keyword evidence="12" id="KW-1185">Reference proteome</keyword>
<feature type="transmembrane region" description="Helical" evidence="8">
    <location>
        <begin position="14"/>
        <end position="31"/>
    </location>
</feature>
<dbReference type="Gene3D" id="3.40.50.300">
    <property type="entry name" value="P-loop containing nucleotide triphosphate hydrolases"/>
    <property type="match status" value="1"/>
</dbReference>
<proteinExistence type="inferred from homology"/>
<dbReference type="Pfam" id="PF09834">
    <property type="entry name" value="DUF2061"/>
    <property type="match status" value="1"/>
</dbReference>
<dbReference type="OrthoDB" id="9804504at2"/>
<sequence length="243" mass="27839">MFYETHWRSIIKAVSWRIMGTVATALLVFIFTRKLALSLWVGALEFTSKIGLYWLHERVWDRLRFGKKEVRPAVIWFTGLSGAGKSTIADKVYRALQERGLRVERLDGDSVRDIFPATGFTRPERDQHVRRIGFLASKLEQNGVTVVASFVSPYEESRQFVRGLCGRFVEVHVATPLAECEKRDVKGLYAKARRGEITNFTGIDDPYEEPTRPELRLDTAALSLDESTLRVLQYLDKQVLRVS</sequence>
<keyword evidence="3 6" id="KW-0808">Transferase</keyword>
<keyword evidence="4 6" id="KW-0547">Nucleotide-binding</keyword>
<dbReference type="PATRIC" id="fig|861299.3.peg.6101"/>
<dbReference type="InterPro" id="IPR018638">
    <property type="entry name" value="DUF2061_membrane"/>
</dbReference>
<dbReference type="SUPFAM" id="SSF52540">
    <property type="entry name" value="P-loop containing nucleoside triphosphate hydrolases"/>
    <property type="match status" value="1"/>
</dbReference>
<keyword evidence="11" id="KW-0614">Plasmid</keyword>
<comment type="function">
    <text evidence="6 7">Catalyzes the synthesis of activated sulfate.</text>
</comment>
<keyword evidence="6" id="KW-0597">Phosphoprotein</keyword>
<dbReference type="EMBL" id="CP007130">
    <property type="protein sequence ID" value="AHG93582.1"/>
    <property type="molecule type" value="Genomic_DNA"/>
</dbReference>
<dbReference type="AlphaFoldDB" id="W0RSY0"/>
<feature type="domain" description="DUF2061" evidence="10">
    <location>
        <begin position="10"/>
        <end position="61"/>
    </location>
</feature>
<keyword evidence="8" id="KW-0812">Transmembrane</keyword>
<evidence type="ECO:0000256" key="7">
    <source>
        <dbReference type="RuleBase" id="RU004347"/>
    </source>
</evidence>
<evidence type="ECO:0000259" key="9">
    <source>
        <dbReference type="Pfam" id="PF01583"/>
    </source>
</evidence>
<evidence type="ECO:0000256" key="2">
    <source>
        <dbReference type="ARBA" id="ARBA00012121"/>
    </source>
</evidence>
<dbReference type="Pfam" id="PF01583">
    <property type="entry name" value="APS_kinase"/>
    <property type="match status" value="1"/>
</dbReference>
<dbReference type="eggNOG" id="COG0529">
    <property type="taxonomic scope" value="Bacteria"/>
</dbReference>
<dbReference type="NCBIfam" id="NF003013">
    <property type="entry name" value="PRK03846.1"/>
    <property type="match status" value="1"/>
</dbReference>
<evidence type="ECO:0000256" key="5">
    <source>
        <dbReference type="ARBA" id="ARBA00022840"/>
    </source>
</evidence>
<evidence type="ECO:0000313" key="12">
    <source>
        <dbReference type="Proteomes" id="UP000019151"/>
    </source>
</evidence>
<feature type="active site" description="Phosphoserine intermediate" evidence="6">
    <location>
        <position position="152"/>
    </location>
</feature>
<dbReference type="NCBIfam" id="TIGR00455">
    <property type="entry name" value="apsK"/>
    <property type="match status" value="1"/>
</dbReference>
<gene>
    <name evidence="6" type="primary">cysC</name>
    <name evidence="11" type="ORF">J421_6047</name>
</gene>
<dbReference type="EC" id="2.7.1.25" evidence="2 6"/>
<dbReference type="HAMAP" id="MF_00065">
    <property type="entry name" value="Adenylyl_sulf_kinase"/>
    <property type="match status" value="1"/>
</dbReference>
<dbReference type="FunCoup" id="W0RSY0">
    <property type="interactions" value="146"/>
</dbReference>
<dbReference type="RefSeq" id="WP_025414881.1">
    <property type="nucleotide sequence ID" value="NZ_CP007130.1"/>
</dbReference>
<dbReference type="UniPathway" id="UPA00140">
    <property type="reaction ID" value="UER00205"/>
</dbReference>
<dbReference type="PANTHER" id="PTHR42700:SF1">
    <property type="entry name" value="SULFATE ADENYLYLTRANSFERASE"/>
    <property type="match status" value="1"/>
</dbReference>
<keyword evidence="8" id="KW-1133">Transmembrane helix</keyword>
<dbReference type="InterPro" id="IPR027417">
    <property type="entry name" value="P-loop_NTPase"/>
</dbReference>
<evidence type="ECO:0000259" key="10">
    <source>
        <dbReference type="Pfam" id="PF09834"/>
    </source>
</evidence>
<evidence type="ECO:0000256" key="8">
    <source>
        <dbReference type="SAM" id="Phobius"/>
    </source>
</evidence>
<dbReference type="GO" id="GO:0004020">
    <property type="term" value="F:adenylylsulfate kinase activity"/>
    <property type="evidence" value="ECO:0007669"/>
    <property type="project" value="UniProtKB-UniRule"/>
</dbReference>
<evidence type="ECO:0000256" key="4">
    <source>
        <dbReference type="ARBA" id="ARBA00022741"/>
    </source>
</evidence>
<dbReference type="InterPro" id="IPR050512">
    <property type="entry name" value="Sulf_AdTrans/APS_kinase"/>
</dbReference>
<dbReference type="GO" id="GO:0010134">
    <property type="term" value="P:sulfate assimilation via adenylyl sulfate reduction"/>
    <property type="evidence" value="ECO:0007669"/>
    <property type="project" value="TreeGrafter"/>
</dbReference>
<comment type="pathway">
    <text evidence="6 7">Sulfur metabolism; hydrogen sulfide biosynthesis; sulfite from sulfate: step 2/3.</text>
</comment>
<dbReference type="GO" id="GO:0005737">
    <property type="term" value="C:cytoplasm"/>
    <property type="evidence" value="ECO:0007669"/>
    <property type="project" value="TreeGrafter"/>
</dbReference>
<dbReference type="InterPro" id="IPR002891">
    <property type="entry name" value="APS"/>
</dbReference>
<dbReference type="Proteomes" id="UP000019151">
    <property type="component" value="Plasmid 2"/>
</dbReference>
<comment type="similarity">
    <text evidence="6 7">Belongs to the APS kinase family.</text>
</comment>
<keyword evidence="5 6" id="KW-0067">ATP-binding</keyword>
<dbReference type="KEGG" id="gba:J421_6047"/>
<protein>
    <recommendedName>
        <fullName evidence="2 6">Adenylyl-sulfate kinase</fullName>
        <ecNumber evidence="2 6">2.7.1.25</ecNumber>
    </recommendedName>
    <alternativeName>
        <fullName evidence="6">APS kinase</fullName>
    </alternativeName>
    <alternativeName>
        <fullName evidence="6">ATP adenosine-5'-phosphosulfate 3'-phosphotransferase</fullName>
    </alternativeName>
    <alternativeName>
        <fullName evidence="6">Adenosine-5'-phosphosulfate kinase</fullName>
    </alternativeName>
</protein>
<dbReference type="InterPro" id="IPR059117">
    <property type="entry name" value="APS_kinase_dom"/>
</dbReference>
<comment type="catalytic activity">
    <reaction evidence="1 6 7">
        <text>adenosine 5'-phosphosulfate + ATP = 3'-phosphoadenylyl sulfate + ADP + H(+)</text>
        <dbReference type="Rhea" id="RHEA:24152"/>
        <dbReference type="ChEBI" id="CHEBI:15378"/>
        <dbReference type="ChEBI" id="CHEBI:30616"/>
        <dbReference type="ChEBI" id="CHEBI:58243"/>
        <dbReference type="ChEBI" id="CHEBI:58339"/>
        <dbReference type="ChEBI" id="CHEBI:456216"/>
        <dbReference type="EC" id="2.7.1.25"/>
    </reaction>
</comment>
<feature type="domain" description="APS kinase" evidence="9">
    <location>
        <begin position="72"/>
        <end position="218"/>
    </location>
</feature>
<reference evidence="11 12" key="1">
    <citation type="journal article" date="2014" name="Genome Announc.">
        <title>Genome Sequence and Methylome of Soil Bacterium Gemmatirosa kalamazoonensis KBS708T, a Member of the Rarely Cultivated Gemmatimonadetes Phylum.</title>
        <authorList>
            <person name="Debruyn J.M."/>
            <person name="Radosevich M."/>
            <person name="Wommack K.E."/>
            <person name="Polson S.W."/>
            <person name="Hauser L.J."/>
            <person name="Fawaz M.N."/>
            <person name="Korlach J."/>
            <person name="Tsai Y.C."/>
        </authorList>
    </citation>
    <scope>NUCLEOTIDE SEQUENCE [LARGE SCALE GENOMIC DNA]</scope>
    <source>
        <strain evidence="11 12">KBS708</strain>
        <plasmid evidence="12">Plasmid 2</plasmid>
    </source>
</reference>